<dbReference type="AlphaFoldDB" id="A0A413VSI1"/>
<dbReference type="RefSeq" id="WP_122201217.1">
    <property type="nucleotide sequence ID" value="NZ_CABJFV010000004.1"/>
</dbReference>
<dbReference type="EMBL" id="QSGO01000004">
    <property type="protein sequence ID" value="RHB36482.1"/>
    <property type="molecule type" value="Genomic_DNA"/>
</dbReference>
<feature type="domain" description="Secretion system C-terminal sorting" evidence="1">
    <location>
        <begin position="547"/>
        <end position="615"/>
    </location>
</feature>
<dbReference type="SUPFAM" id="SSF50998">
    <property type="entry name" value="Quinoprotein alcohol dehydrogenase-like"/>
    <property type="match status" value="1"/>
</dbReference>
<dbReference type="PANTHER" id="PTHR35580:SF1">
    <property type="entry name" value="PHYTASE-LIKE DOMAIN-CONTAINING PROTEIN"/>
    <property type="match status" value="1"/>
</dbReference>
<sequence length="617" mass="67298">MPGTTEFRVFFPYDMYIMNKILIIIILSICTVSYAQQPETVHHFGSMTTAYGRQIVAGGNNIWLTGEFSGELISNTETGLMSELPAIFAARYSVQGIRECLIRIENESKVKSAVSDEAGVLWLLTGNDGNEKLYSVSPEGVVSSPVSFEKSADFIIQDFILFNQTVYLCGNSEEKCFLAAYTLSGKQLWYSAEEGYLSASGKKIKTDGTDIILAGTYQGTTTNNTDIFVSRFNTSGEKKWTCPITGAGNETISDIACLSDGKLILSGSTTSQQLSIGSSTQTTTSTGTQHALCIMLNPDGNYSSIYTAGGTSTSKNTVINTLYVNDNDEIYAGGYCMGKVIFNPSGDNRYNLPDKGAKDAFIVKLSSENQVLNVKRFGNKTDEEITDLLFIPDTKEYRLFMLTNFKEANEYGTIYNTTNLTLSGTTPFSLEAIGTGNNAVLASYTHIRIFTNHVIPAQEGVSYHNCVYHRGGARKVTYQLLSGDLPSGMHFSSQGDLSGTPSESGSFPLAIRGTDELGDSSDSACILQVESNGGVGWAETEETTFQVYPNPVEDKFFIKGLTGKVRLQVISTQGQLMVDHILQDTSEAIHISHFPQGVYIIKCISEQSILSKKIIKK</sequence>
<accession>A0A413VSI1</accession>
<dbReference type="Pfam" id="PF18962">
    <property type="entry name" value="Por_Secre_tail"/>
    <property type="match status" value="1"/>
</dbReference>
<dbReference type="InterPro" id="IPR011047">
    <property type="entry name" value="Quinoprotein_ADH-like_sf"/>
</dbReference>
<dbReference type="PANTHER" id="PTHR35580">
    <property type="entry name" value="CELL SURFACE GLYCOPROTEIN (S-LAYER PROTEIN)-LIKE PROTEIN"/>
    <property type="match status" value="1"/>
</dbReference>
<proteinExistence type="predicted"/>
<evidence type="ECO:0000259" key="1">
    <source>
        <dbReference type="Pfam" id="PF18962"/>
    </source>
</evidence>
<evidence type="ECO:0000313" key="2">
    <source>
        <dbReference type="EMBL" id="RHB36482.1"/>
    </source>
</evidence>
<dbReference type="Proteomes" id="UP000284379">
    <property type="component" value="Unassembled WGS sequence"/>
</dbReference>
<dbReference type="InterPro" id="IPR026444">
    <property type="entry name" value="Secre_tail"/>
</dbReference>
<dbReference type="Gene3D" id="2.60.40.10">
    <property type="entry name" value="Immunoglobulins"/>
    <property type="match status" value="1"/>
</dbReference>
<comment type="caution">
    <text evidence="2">The sequence shown here is derived from an EMBL/GenBank/DDBJ whole genome shotgun (WGS) entry which is preliminary data.</text>
</comment>
<name>A0A413VSI1_9BACE</name>
<reference evidence="2 3" key="1">
    <citation type="submission" date="2018-08" db="EMBL/GenBank/DDBJ databases">
        <title>A genome reference for cultivated species of the human gut microbiota.</title>
        <authorList>
            <person name="Zou Y."/>
            <person name="Xue W."/>
            <person name="Luo G."/>
        </authorList>
    </citation>
    <scope>NUCLEOTIDE SEQUENCE [LARGE SCALE GENOMIC DNA]</scope>
    <source>
        <strain evidence="2 3">AM40-30BH</strain>
    </source>
</reference>
<organism evidence="2 3">
    <name type="scientific">Bacteroides nordii</name>
    <dbReference type="NCBI Taxonomy" id="291645"/>
    <lineage>
        <taxon>Bacteria</taxon>
        <taxon>Pseudomonadati</taxon>
        <taxon>Bacteroidota</taxon>
        <taxon>Bacteroidia</taxon>
        <taxon>Bacteroidales</taxon>
        <taxon>Bacteroidaceae</taxon>
        <taxon>Bacteroides</taxon>
    </lineage>
</organism>
<dbReference type="NCBIfam" id="TIGR04183">
    <property type="entry name" value="Por_Secre_tail"/>
    <property type="match status" value="1"/>
</dbReference>
<gene>
    <name evidence="2" type="ORF">DW888_07580</name>
</gene>
<dbReference type="InterPro" id="IPR013783">
    <property type="entry name" value="Ig-like_fold"/>
</dbReference>
<protein>
    <submittedName>
        <fullName evidence="2">T9SS C-terminal target domain-containing protein</fullName>
    </submittedName>
</protein>
<evidence type="ECO:0000313" key="3">
    <source>
        <dbReference type="Proteomes" id="UP000284379"/>
    </source>
</evidence>
<dbReference type="InterPro" id="IPR052918">
    <property type="entry name" value="Motility_Chemotaxis_Reg"/>
</dbReference>